<dbReference type="Proteomes" id="UP000008311">
    <property type="component" value="Unassembled WGS sequence"/>
</dbReference>
<dbReference type="AlphaFoldDB" id="B9TLM7"/>
<dbReference type="EMBL" id="EQ987150">
    <property type="protein sequence ID" value="EEF23236.1"/>
    <property type="molecule type" value="Genomic_DNA"/>
</dbReference>
<protein>
    <submittedName>
        <fullName evidence="2">Uncharacterized protein</fullName>
    </submittedName>
</protein>
<feature type="compositionally biased region" description="Pro residues" evidence="1">
    <location>
        <begin position="14"/>
        <end position="27"/>
    </location>
</feature>
<gene>
    <name evidence="2" type="ORF">RCOM_2132660</name>
</gene>
<feature type="compositionally biased region" description="Low complexity" evidence="1">
    <location>
        <begin position="43"/>
        <end position="57"/>
    </location>
</feature>
<evidence type="ECO:0000313" key="2">
    <source>
        <dbReference type="EMBL" id="EEF23236.1"/>
    </source>
</evidence>
<reference evidence="3" key="1">
    <citation type="journal article" date="2010" name="Nat. Biotechnol.">
        <title>Draft genome sequence of the oilseed species Ricinus communis.</title>
        <authorList>
            <person name="Chan A.P."/>
            <person name="Crabtree J."/>
            <person name="Zhao Q."/>
            <person name="Lorenzi H."/>
            <person name="Orvis J."/>
            <person name="Puiu D."/>
            <person name="Melake-Berhan A."/>
            <person name="Jones K.M."/>
            <person name="Redman J."/>
            <person name="Chen G."/>
            <person name="Cahoon E.B."/>
            <person name="Gedil M."/>
            <person name="Stanke M."/>
            <person name="Haas B.J."/>
            <person name="Wortman J.R."/>
            <person name="Fraser-Liggett C.M."/>
            <person name="Ravel J."/>
            <person name="Rabinowicz P.D."/>
        </authorList>
    </citation>
    <scope>NUCLEOTIDE SEQUENCE [LARGE SCALE GENOMIC DNA]</scope>
    <source>
        <strain evidence="3">cv. Hale</strain>
    </source>
</reference>
<feature type="region of interest" description="Disordered" evidence="1">
    <location>
        <begin position="1"/>
        <end position="157"/>
    </location>
</feature>
<dbReference type="InParanoid" id="B9TLM7"/>
<organism evidence="2 3">
    <name type="scientific">Ricinus communis</name>
    <name type="common">Castor bean</name>
    <dbReference type="NCBI Taxonomy" id="3988"/>
    <lineage>
        <taxon>Eukaryota</taxon>
        <taxon>Viridiplantae</taxon>
        <taxon>Streptophyta</taxon>
        <taxon>Embryophyta</taxon>
        <taxon>Tracheophyta</taxon>
        <taxon>Spermatophyta</taxon>
        <taxon>Magnoliopsida</taxon>
        <taxon>eudicotyledons</taxon>
        <taxon>Gunneridae</taxon>
        <taxon>Pentapetalae</taxon>
        <taxon>rosids</taxon>
        <taxon>fabids</taxon>
        <taxon>Malpighiales</taxon>
        <taxon>Euphorbiaceae</taxon>
        <taxon>Acalyphoideae</taxon>
        <taxon>Acalypheae</taxon>
        <taxon>Ricinus</taxon>
    </lineage>
</organism>
<name>B9TLM7_RICCO</name>
<feature type="compositionally biased region" description="Basic and acidic residues" evidence="1">
    <location>
        <begin position="133"/>
        <end position="151"/>
    </location>
</feature>
<evidence type="ECO:0000256" key="1">
    <source>
        <dbReference type="SAM" id="MobiDB-lite"/>
    </source>
</evidence>
<accession>B9TLM7</accession>
<keyword evidence="3" id="KW-1185">Reference proteome</keyword>
<proteinExistence type="predicted"/>
<sequence length="157" mass="16380">MVGFSASADRPAPAAFPSPNPAAPAAPPTTVSRAISAPDLLSATAGTAPATAPPATAVGREAPPAATYGAAEPTTPATLPGRLPLHRPDVRQQQQYPAGCPRYRQRPSLPHRIASSRSATPERASAGQSAWHWQERHRADSIRTFHPERPAPARPAA</sequence>
<evidence type="ECO:0000313" key="3">
    <source>
        <dbReference type="Proteomes" id="UP000008311"/>
    </source>
</evidence>